<dbReference type="OrthoDB" id="9808619at2"/>
<feature type="domain" description="ABC transmembrane type-1" evidence="10">
    <location>
        <begin position="85"/>
        <end position="291"/>
    </location>
</feature>
<evidence type="ECO:0000259" key="10">
    <source>
        <dbReference type="PROSITE" id="PS50928"/>
    </source>
</evidence>
<dbReference type="EMBL" id="RXFT01000017">
    <property type="protein sequence ID" value="RUR71022.1"/>
    <property type="molecule type" value="Genomic_DNA"/>
</dbReference>
<dbReference type="InterPro" id="IPR000515">
    <property type="entry name" value="MetI-like"/>
</dbReference>
<comment type="subcellular location">
    <subcellularLocation>
        <location evidence="1 8">Cell membrane</location>
        <topology evidence="1 8">Multi-pass membrane protein</topology>
    </subcellularLocation>
</comment>
<feature type="transmembrane region" description="Helical" evidence="8">
    <location>
        <begin position="119"/>
        <end position="143"/>
    </location>
</feature>
<feature type="transmembrane region" description="Helical" evidence="8">
    <location>
        <begin position="26"/>
        <end position="47"/>
    </location>
</feature>
<evidence type="ECO:0000256" key="1">
    <source>
        <dbReference type="ARBA" id="ARBA00004651"/>
    </source>
</evidence>
<evidence type="ECO:0000256" key="4">
    <source>
        <dbReference type="ARBA" id="ARBA00022475"/>
    </source>
</evidence>
<evidence type="ECO:0000256" key="6">
    <source>
        <dbReference type="ARBA" id="ARBA00022989"/>
    </source>
</evidence>
<keyword evidence="3 8" id="KW-0813">Transport</keyword>
<evidence type="ECO:0000256" key="3">
    <source>
        <dbReference type="ARBA" id="ARBA00022448"/>
    </source>
</evidence>
<dbReference type="SUPFAM" id="SSF161098">
    <property type="entry name" value="MetI-like"/>
    <property type="match status" value="1"/>
</dbReference>
<dbReference type="AlphaFoldDB" id="A0A433MTA8"/>
<comment type="caution">
    <text evidence="11">The sequence shown here is derived from an EMBL/GenBank/DDBJ whole genome shotgun (WGS) entry which is preliminary data.</text>
</comment>
<evidence type="ECO:0000256" key="7">
    <source>
        <dbReference type="ARBA" id="ARBA00023136"/>
    </source>
</evidence>
<keyword evidence="7 8" id="KW-0472">Membrane</keyword>
<dbReference type="GO" id="GO:0055085">
    <property type="term" value="P:transmembrane transport"/>
    <property type="evidence" value="ECO:0007669"/>
    <property type="project" value="InterPro"/>
</dbReference>
<keyword evidence="5 8" id="KW-0812">Transmembrane</keyword>
<dbReference type="GO" id="GO:0005886">
    <property type="term" value="C:plasma membrane"/>
    <property type="evidence" value="ECO:0007669"/>
    <property type="project" value="UniProtKB-SubCell"/>
</dbReference>
<proteinExistence type="inferred from homology"/>
<dbReference type="PROSITE" id="PS50928">
    <property type="entry name" value="ABC_TM1"/>
    <property type="match status" value="1"/>
</dbReference>
<evidence type="ECO:0000256" key="2">
    <source>
        <dbReference type="ARBA" id="ARBA00007069"/>
    </source>
</evidence>
<dbReference type="CDD" id="cd06261">
    <property type="entry name" value="TM_PBP2"/>
    <property type="match status" value="1"/>
</dbReference>
<reference evidence="11 12" key="1">
    <citation type="submission" date="2018-12" db="EMBL/GenBank/DDBJ databases">
        <title>The genome sequences of Variovorax guangxiensis DSM 27352.</title>
        <authorList>
            <person name="Gao J."/>
            <person name="Sun J."/>
        </authorList>
    </citation>
    <scope>NUCLEOTIDE SEQUENCE [LARGE SCALE GENOMIC DNA]</scope>
    <source>
        <strain evidence="11 12">DSM 27352</strain>
    </source>
</reference>
<dbReference type="Pfam" id="PF00528">
    <property type="entry name" value="BPD_transp_1"/>
    <property type="match status" value="1"/>
</dbReference>
<evidence type="ECO:0000313" key="11">
    <source>
        <dbReference type="EMBL" id="RUR71022.1"/>
    </source>
</evidence>
<dbReference type="InterPro" id="IPR035906">
    <property type="entry name" value="MetI-like_sf"/>
</dbReference>
<comment type="similarity">
    <text evidence="2">Belongs to the binding-protein-dependent transport system permease family. CysTW subfamily.</text>
</comment>
<organism evidence="11 12">
    <name type="scientific">Variovorax guangxiensis</name>
    <dbReference type="NCBI Taxonomy" id="1775474"/>
    <lineage>
        <taxon>Bacteria</taxon>
        <taxon>Pseudomonadati</taxon>
        <taxon>Pseudomonadota</taxon>
        <taxon>Betaproteobacteria</taxon>
        <taxon>Burkholderiales</taxon>
        <taxon>Comamonadaceae</taxon>
        <taxon>Variovorax</taxon>
    </lineage>
</organism>
<feature type="transmembrane region" description="Helical" evidence="8">
    <location>
        <begin position="214"/>
        <end position="243"/>
    </location>
</feature>
<keyword evidence="6 8" id="KW-1133">Transmembrane helix</keyword>
<dbReference type="Proteomes" id="UP000281118">
    <property type="component" value="Unassembled WGS sequence"/>
</dbReference>
<keyword evidence="4" id="KW-1003">Cell membrane</keyword>
<evidence type="ECO:0000256" key="5">
    <source>
        <dbReference type="ARBA" id="ARBA00022692"/>
    </source>
</evidence>
<feature type="region of interest" description="Disordered" evidence="9">
    <location>
        <begin position="1"/>
        <end position="21"/>
    </location>
</feature>
<name>A0A433MTA8_9BURK</name>
<gene>
    <name evidence="11" type="ORF">EJP67_28610</name>
</gene>
<protein>
    <submittedName>
        <fullName evidence="11">ABC transporter permease subunit</fullName>
    </submittedName>
</protein>
<evidence type="ECO:0000313" key="12">
    <source>
        <dbReference type="Proteomes" id="UP000281118"/>
    </source>
</evidence>
<evidence type="ECO:0000256" key="8">
    <source>
        <dbReference type="RuleBase" id="RU363032"/>
    </source>
</evidence>
<feature type="transmembrane region" description="Helical" evidence="8">
    <location>
        <begin position="80"/>
        <end position="107"/>
    </location>
</feature>
<sequence>MTAEAPVHGADRFHGRRARKGRPGRGAFWLIAPALVLIGVFLVLPYLNIIGMSLRPTAVGAPYGAGFTLANYANALGDGYILGVLADTLLLGVTTVPICLLLGYPVAYHLARTRSRWGGLLYVLVLSPLLVGVVVRSFGWLILLSGNGVINRALIDLGLISTALQLMNNRLGVTIALMHVFLPFMILPLVGVIQSIDPTLEQAARSLGASRLKVFWRLVLPMSWPGIQAGTILVFVLTLSAYVTPVMLGGAQVKTMSVLVVQNLIDNFQWPAGAAQALVLSACGMVAVWLYARLTGRFMKGLQ</sequence>
<dbReference type="PANTHER" id="PTHR42929">
    <property type="entry name" value="INNER MEMBRANE ABC TRANSPORTER PERMEASE PROTEIN YDCU-RELATED-RELATED"/>
    <property type="match status" value="1"/>
</dbReference>
<evidence type="ECO:0000256" key="9">
    <source>
        <dbReference type="SAM" id="MobiDB-lite"/>
    </source>
</evidence>
<feature type="transmembrane region" description="Helical" evidence="8">
    <location>
        <begin position="273"/>
        <end position="292"/>
    </location>
</feature>
<dbReference type="PANTHER" id="PTHR42929:SF5">
    <property type="entry name" value="ABC TRANSPORTER PERMEASE PROTEIN"/>
    <property type="match status" value="1"/>
</dbReference>
<accession>A0A433MTA8</accession>
<feature type="transmembrane region" description="Helical" evidence="8">
    <location>
        <begin position="171"/>
        <end position="193"/>
    </location>
</feature>
<dbReference type="Gene3D" id="1.10.3720.10">
    <property type="entry name" value="MetI-like"/>
    <property type="match status" value="1"/>
</dbReference>